<dbReference type="OrthoDB" id="45939at2759"/>
<protein>
    <submittedName>
        <fullName evidence="2">Uncharacterized protein</fullName>
    </submittedName>
</protein>
<accession>A0A9W7KZB4</accession>
<comment type="caution">
    <text evidence="2">The sequence shown here is derived from an EMBL/GenBank/DDBJ whole genome shotgun (WGS) entry which is preliminary data.</text>
</comment>
<feature type="signal peptide" evidence="1">
    <location>
        <begin position="1"/>
        <end position="20"/>
    </location>
</feature>
<dbReference type="AlphaFoldDB" id="A0A9W7KZB4"/>
<dbReference type="Proteomes" id="UP001165122">
    <property type="component" value="Unassembled WGS sequence"/>
</dbReference>
<sequence>MYARIIFLLSLAIISFSVHSWIPVARPQTSTPLQSSASSCARSPHRRSIFLLPFLVAPTLAQASGGATAGGAYLLSAKQRYNERVQVGSKKFIILSKFPEPQAIKEFFAEESCYKDYASAGYLLANAFRRSSSTAPDKLPAVQKWKAFAKEAELIGKKPKSANFVNALQLLDEYLSEVELPPAAEL</sequence>
<name>A0A9W7KZB4_9STRA</name>
<reference evidence="3" key="1">
    <citation type="journal article" date="2023" name="Commun. Biol.">
        <title>Genome analysis of Parmales, the sister group of diatoms, reveals the evolutionary specialization of diatoms from phago-mixotrophs to photoautotrophs.</title>
        <authorList>
            <person name="Ban H."/>
            <person name="Sato S."/>
            <person name="Yoshikawa S."/>
            <person name="Yamada K."/>
            <person name="Nakamura Y."/>
            <person name="Ichinomiya M."/>
            <person name="Sato N."/>
            <person name="Blanc-Mathieu R."/>
            <person name="Endo H."/>
            <person name="Kuwata A."/>
            <person name="Ogata H."/>
        </authorList>
    </citation>
    <scope>NUCLEOTIDE SEQUENCE [LARGE SCALE GENOMIC DNA]</scope>
    <source>
        <strain evidence="3">NIES 3700</strain>
    </source>
</reference>
<dbReference type="EMBL" id="BRXW01000292">
    <property type="protein sequence ID" value="GMI17448.1"/>
    <property type="molecule type" value="Genomic_DNA"/>
</dbReference>
<evidence type="ECO:0000256" key="1">
    <source>
        <dbReference type="SAM" id="SignalP"/>
    </source>
</evidence>
<evidence type="ECO:0000313" key="3">
    <source>
        <dbReference type="Proteomes" id="UP001165122"/>
    </source>
</evidence>
<proteinExistence type="predicted"/>
<keyword evidence="3" id="KW-1185">Reference proteome</keyword>
<organism evidence="2 3">
    <name type="scientific">Triparma laevis f. longispina</name>
    <dbReference type="NCBI Taxonomy" id="1714387"/>
    <lineage>
        <taxon>Eukaryota</taxon>
        <taxon>Sar</taxon>
        <taxon>Stramenopiles</taxon>
        <taxon>Ochrophyta</taxon>
        <taxon>Bolidophyceae</taxon>
        <taxon>Parmales</taxon>
        <taxon>Triparmaceae</taxon>
        <taxon>Triparma</taxon>
    </lineage>
</organism>
<feature type="chain" id="PRO_5040954627" evidence="1">
    <location>
        <begin position="21"/>
        <end position="186"/>
    </location>
</feature>
<evidence type="ECO:0000313" key="2">
    <source>
        <dbReference type="EMBL" id="GMI17448.1"/>
    </source>
</evidence>
<keyword evidence="1" id="KW-0732">Signal</keyword>
<gene>
    <name evidence="2" type="ORF">TrLO_g3623</name>
</gene>